<dbReference type="HOGENOM" id="CLU_1578436_0_0_1"/>
<dbReference type="GeneID" id="6016354"/>
<dbReference type="EMBL" id="AACS02000011">
    <property type="protein sequence ID" value="EAU82037.2"/>
    <property type="molecule type" value="Genomic_DNA"/>
</dbReference>
<dbReference type="InParanoid" id="A8P9B7"/>
<comment type="caution">
    <text evidence="1">The sequence shown here is derived from an EMBL/GenBank/DDBJ whole genome shotgun (WGS) entry which is preliminary data.</text>
</comment>
<organism evidence="1 2">
    <name type="scientific">Coprinopsis cinerea (strain Okayama-7 / 130 / ATCC MYA-4618 / FGSC 9003)</name>
    <name type="common">Inky cap fungus</name>
    <name type="synonym">Hormographiella aspergillata</name>
    <dbReference type="NCBI Taxonomy" id="240176"/>
    <lineage>
        <taxon>Eukaryota</taxon>
        <taxon>Fungi</taxon>
        <taxon>Dikarya</taxon>
        <taxon>Basidiomycota</taxon>
        <taxon>Agaricomycotina</taxon>
        <taxon>Agaricomycetes</taxon>
        <taxon>Agaricomycetidae</taxon>
        <taxon>Agaricales</taxon>
        <taxon>Agaricineae</taxon>
        <taxon>Psathyrellaceae</taxon>
        <taxon>Coprinopsis</taxon>
    </lineage>
</organism>
<reference evidence="1 2" key="1">
    <citation type="journal article" date="2010" name="Proc. Natl. Acad. Sci. U.S.A.">
        <title>Insights into evolution of multicellular fungi from the assembled chromosomes of the mushroom Coprinopsis cinerea (Coprinus cinereus).</title>
        <authorList>
            <person name="Stajich J.E."/>
            <person name="Wilke S.K."/>
            <person name="Ahren D."/>
            <person name="Au C.H."/>
            <person name="Birren B.W."/>
            <person name="Borodovsky M."/>
            <person name="Burns C."/>
            <person name="Canback B."/>
            <person name="Casselton L.A."/>
            <person name="Cheng C.K."/>
            <person name="Deng J."/>
            <person name="Dietrich F.S."/>
            <person name="Fargo D.C."/>
            <person name="Farman M.L."/>
            <person name="Gathman A.C."/>
            <person name="Goldberg J."/>
            <person name="Guigo R."/>
            <person name="Hoegger P.J."/>
            <person name="Hooker J.B."/>
            <person name="Huggins A."/>
            <person name="James T.Y."/>
            <person name="Kamada T."/>
            <person name="Kilaru S."/>
            <person name="Kodira C."/>
            <person name="Kues U."/>
            <person name="Kupfer D."/>
            <person name="Kwan H.S."/>
            <person name="Lomsadze A."/>
            <person name="Li W."/>
            <person name="Lilly W.W."/>
            <person name="Ma L.J."/>
            <person name="Mackey A.J."/>
            <person name="Manning G."/>
            <person name="Martin F."/>
            <person name="Muraguchi H."/>
            <person name="Natvig D.O."/>
            <person name="Palmerini H."/>
            <person name="Ramesh M.A."/>
            <person name="Rehmeyer C.J."/>
            <person name="Roe B.A."/>
            <person name="Shenoy N."/>
            <person name="Stanke M."/>
            <person name="Ter-Hovhannisyan V."/>
            <person name="Tunlid A."/>
            <person name="Velagapudi R."/>
            <person name="Vision T.J."/>
            <person name="Zeng Q."/>
            <person name="Zolan M.E."/>
            <person name="Pukkila P.J."/>
        </authorList>
    </citation>
    <scope>NUCLEOTIDE SEQUENCE [LARGE SCALE GENOMIC DNA]</scope>
    <source>
        <strain evidence="2">Okayama-7 / 130 / ATCC MYA-4618 / FGSC 9003</strain>
    </source>
</reference>
<gene>
    <name evidence="1" type="ORF">CC1G_09639</name>
</gene>
<protein>
    <submittedName>
        <fullName evidence="1">Uncharacterized protein</fullName>
    </submittedName>
</protein>
<dbReference type="KEGG" id="cci:CC1G_09639"/>
<evidence type="ECO:0000313" key="1">
    <source>
        <dbReference type="EMBL" id="EAU82037.2"/>
    </source>
</evidence>
<sequence>MVLVSRAAGLGRQGEANQPANGIQRSYIEVSVRCPELDLAPTIWMILVDLCKEIRASVPEIHALHNMKSDLGDATGCKAEPRESRQRTRPRDRWFIFRSRRRVASPFAPSPSSARCQRRNGLLSPASFPLWRTRSVGTGDGLKYSSICSLGPLSCLAITTSPMSFRIVW</sequence>
<proteinExistence type="predicted"/>
<accession>A8P9B7</accession>
<dbReference type="VEuPathDB" id="FungiDB:CC1G_09639"/>
<keyword evidence="2" id="KW-1185">Reference proteome</keyword>
<evidence type="ECO:0000313" key="2">
    <source>
        <dbReference type="Proteomes" id="UP000001861"/>
    </source>
</evidence>
<dbReference type="RefSeq" id="XP_001839736.2">
    <property type="nucleotide sequence ID" value="XM_001839684.2"/>
</dbReference>
<dbReference type="AlphaFoldDB" id="A8P9B7"/>
<name>A8P9B7_COPC7</name>
<dbReference type="Proteomes" id="UP000001861">
    <property type="component" value="Unassembled WGS sequence"/>
</dbReference>